<sequence>MADGSIKIVDVNNKIERSGSMIYEFPYLGKSYKEYMA</sequence>
<protein>
    <submittedName>
        <fullName evidence="1">Uncharacterized protein</fullName>
    </submittedName>
</protein>
<reference evidence="2" key="1">
    <citation type="submission" date="2016-11" db="EMBL/GenBank/DDBJ databases">
        <authorList>
            <person name="Papadimitriou K."/>
        </authorList>
    </citation>
    <scope>NUCLEOTIDE SEQUENCE [LARGE SCALE GENOMIC DNA]</scope>
    <source>
        <strain evidence="2">ACA-DC 1533</strain>
    </source>
</reference>
<accession>A0A1K1KS63</accession>
<dbReference type="KEGG" id="laca:LAC1533_2318"/>
<gene>
    <name evidence="1" type="ORF">LAC1533_2318</name>
</gene>
<name>A0A1K1KS63_9LACO</name>
<dbReference type="Proteomes" id="UP000190935">
    <property type="component" value="Chromosome I"/>
</dbReference>
<dbReference type="AlphaFoldDB" id="A0A1K1KS63"/>
<organism evidence="1 2">
    <name type="scientific">Ligilactobacillus acidipiscis</name>
    <dbReference type="NCBI Taxonomy" id="89059"/>
    <lineage>
        <taxon>Bacteria</taxon>
        <taxon>Bacillati</taxon>
        <taxon>Bacillota</taxon>
        <taxon>Bacilli</taxon>
        <taxon>Lactobacillales</taxon>
        <taxon>Lactobacillaceae</taxon>
        <taxon>Ligilactobacillus</taxon>
    </lineage>
</organism>
<evidence type="ECO:0000313" key="2">
    <source>
        <dbReference type="Proteomes" id="UP000190935"/>
    </source>
</evidence>
<evidence type="ECO:0000313" key="1">
    <source>
        <dbReference type="EMBL" id="SFV41744.1"/>
    </source>
</evidence>
<proteinExistence type="predicted"/>
<dbReference type="EMBL" id="LT630287">
    <property type="protein sequence ID" value="SFV41744.1"/>
    <property type="molecule type" value="Genomic_DNA"/>
</dbReference>